<sequence>MPQWKEMVVKFCKVGEKIQVNQFECCKKQRGEEQYDCFSTAAPNPDYFIGQMADKSHWEAPPSLDMFCNTYRTLQKMKHLPFTVDEMAEKCCILVGDKRSACLQIQLDNLLDDACKADNPSLTQVKRKCCKKNAKGRSKCLTKLLLHNIAKAISITINPEICPIS</sequence>
<gene>
    <name evidence="1" type="ORF">PDJAM_G00006370</name>
</gene>
<name>A0ACC5XZL0_9TELE</name>
<comment type="caution">
    <text evidence="1">The sequence shown here is derived from an EMBL/GenBank/DDBJ whole genome shotgun (WGS) entry which is preliminary data.</text>
</comment>
<organism evidence="1 2">
    <name type="scientific">Pangasius djambal</name>
    <dbReference type="NCBI Taxonomy" id="1691987"/>
    <lineage>
        <taxon>Eukaryota</taxon>
        <taxon>Metazoa</taxon>
        <taxon>Chordata</taxon>
        <taxon>Craniata</taxon>
        <taxon>Vertebrata</taxon>
        <taxon>Euteleostomi</taxon>
        <taxon>Actinopterygii</taxon>
        <taxon>Neopterygii</taxon>
        <taxon>Teleostei</taxon>
        <taxon>Ostariophysi</taxon>
        <taxon>Siluriformes</taxon>
        <taxon>Pangasiidae</taxon>
        <taxon>Pangasius</taxon>
    </lineage>
</organism>
<reference evidence="1" key="1">
    <citation type="submission" date="2020-02" db="EMBL/GenBank/DDBJ databases">
        <title>Genome sequencing of the panga catfish, Pangasius djambal.</title>
        <authorList>
            <person name="Wen M."/>
            <person name="Zahm M."/>
            <person name="Roques C."/>
            <person name="Cabau C."/>
            <person name="Klopp C."/>
            <person name="Donnadieu C."/>
            <person name="Jouanno E."/>
            <person name="Avarre J.-C."/>
            <person name="Campet M."/>
            <person name="Ha T."/>
            <person name="Dugue R."/>
            <person name="Lampietro C."/>
            <person name="Louis A."/>
            <person name="Herpin A."/>
            <person name="Echchiki A."/>
            <person name="Berthelot C."/>
            <person name="Parey E."/>
            <person name="Roest-Crollius H."/>
            <person name="Braasch I."/>
            <person name="Postlethwait J.H."/>
            <person name="Bobe J."/>
            <person name="Montfort J."/>
            <person name="Bouchez O."/>
            <person name="Begum T."/>
            <person name="Schartl M."/>
            <person name="Gustiano R."/>
            <person name="Guiguen Y."/>
        </authorList>
    </citation>
    <scope>NUCLEOTIDE SEQUENCE</scope>
    <source>
        <strain evidence="1">Pdj_M5554</strain>
    </source>
</reference>
<accession>A0ACC5XZL0</accession>
<evidence type="ECO:0000313" key="1">
    <source>
        <dbReference type="EMBL" id="MCJ8728615.1"/>
    </source>
</evidence>
<dbReference type="Proteomes" id="UP000830395">
    <property type="component" value="Chromosome 1"/>
</dbReference>
<protein>
    <submittedName>
        <fullName evidence="1">Uncharacterized protein</fullName>
    </submittedName>
</protein>
<keyword evidence="2" id="KW-1185">Reference proteome</keyword>
<evidence type="ECO:0000313" key="2">
    <source>
        <dbReference type="Proteomes" id="UP000830395"/>
    </source>
</evidence>
<proteinExistence type="predicted"/>
<dbReference type="EMBL" id="CM040975">
    <property type="protein sequence ID" value="MCJ8728615.1"/>
    <property type="molecule type" value="Genomic_DNA"/>
</dbReference>